<evidence type="ECO:0000256" key="3">
    <source>
        <dbReference type="ARBA" id="ARBA00022692"/>
    </source>
</evidence>
<dbReference type="InterPro" id="IPR023415">
    <property type="entry name" value="LDLR_class-A_CS"/>
</dbReference>
<evidence type="ECO:0000256" key="5">
    <source>
        <dbReference type="ARBA" id="ARBA00022989"/>
    </source>
</evidence>
<dbReference type="PRINTS" id="PR00261">
    <property type="entry name" value="LDLRECEPTOR"/>
</dbReference>
<keyword evidence="9" id="KW-0732">Signal</keyword>
<dbReference type="InterPro" id="IPR036055">
    <property type="entry name" value="LDL_receptor-like_sf"/>
</dbReference>
<protein>
    <submittedName>
        <fullName evidence="10">Uncharacterized protein</fullName>
    </submittedName>
</protein>
<sequence>MEFLKKCVSCLAVLSIILCQKAYVFACTDNEISFEKVNYCITRIGFGHGGIPLPCRQNDEFTCKITRICVLRSSVMDGKHDCNTTLVDDRSDEEERLNECNLSEFRCSSGRCIPREWIQDNKTDCPDREDQNITLPECRKDTEFRCESSGRCILRHRIGDGVDDCGDGADETAQLDCLADVEFKCVVGGRCIPRSWRNNQVVDCLDESDEDLPGSVNGTCTDAEFTCFNGRRCIPKSYLCDGIDHCGDCSDEIESCTDPVMLRCPQTSGQRCILWSSTCLGSTDCPSGPDDVTSLTGFKCYRENDKYCNLPQFAVRDPVPSCLFEEDVCYVNGSFRCAKCLDEVTVISSKQICDGVVDCPDLSDECLCSEIVTTSNISREICQSVRYDEMTRTGSTLCDIGEVFCADDKLCINKGQVCDGVLDCPISRLDESACDKKRERIRNSNLVEKMFQCNLLPDIIFNSTSDDWFLALFLRENFVSYATRCDGIIECYAYEDECSEKANCSFKPPQCDKITLTKMGQTPGTSGFPSETYHVPHRACGTVDMPSRRVCDGISACSNGEDEIYCPHRFFCDAGSIGYYGEAKKIVNIPLSLYCDGISHCVDEKDEANCTSETHFYCESGDPLFVPVRKVLDGISDCKDQSDECPSDILKDSAISSRFQLITSVPLRIIIWIMTTLALVCNVEISNQDLLQSRSKSSLFFQTTNFLKTLIILFHSVFYVT</sequence>
<dbReference type="Proteomes" id="UP001642483">
    <property type="component" value="Unassembled WGS sequence"/>
</dbReference>
<organism evidence="10 11">
    <name type="scientific">Clavelina lepadiformis</name>
    <name type="common">Light-bulb sea squirt</name>
    <name type="synonym">Ascidia lepadiformis</name>
    <dbReference type="NCBI Taxonomy" id="159417"/>
    <lineage>
        <taxon>Eukaryota</taxon>
        <taxon>Metazoa</taxon>
        <taxon>Chordata</taxon>
        <taxon>Tunicata</taxon>
        <taxon>Ascidiacea</taxon>
        <taxon>Aplousobranchia</taxon>
        <taxon>Clavelinidae</taxon>
        <taxon>Clavelina</taxon>
    </lineage>
</organism>
<keyword evidence="4" id="KW-0677">Repeat</keyword>
<evidence type="ECO:0000256" key="6">
    <source>
        <dbReference type="ARBA" id="ARBA00023136"/>
    </source>
</evidence>
<feature type="disulfide bond" evidence="8">
    <location>
        <begin position="353"/>
        <end position="368"/>
    </location>
</feature>
<keyword evidence="5" id="KW-1133">Transmembrane helix</keyword>
<keyword evidence="7 8" id="KW-1015">Disulfide bond</keyword>
<evidence type="ECO:0000313" key="11">
    <source>
        <dbReference type="Proteomes" id="UP001642483"/>
    </source>
</evidence>
<evidence type="ECO:0000256" key="2">
    <source>
        <dbReference type="ARBA" id="ARBA00004308"/>
    </source>
</evidence>
<keyword evidence="6" id="KW-0472">Membrane</keyword>
<dbReference type="InterPro" id="IPR002172">
    <property type="entry name" value="LDrepeatLR_classA_rpt"/>
</dbReference>
<dbReference type="Gene3D" id="4.10.400.10">
    <property type="entry name" value="Low-density Lipoprotein Receptor"/>
    <property type="match status" value="8"/>
</dbReference>
<evidence type="ECO:0000256" key="4">
    <source>
        <dbReference type="ARBA" id="ARBA00022737"/>
    </source>
</evidence>
<dbReference type="Pfam" id="PF00057">
    <property type="entry name" value="Ldl_recept_a"/>
    <property type="match status" value="3"/>
</dbReference>
<keyword evidence="3" id="KW-0812">Transmembrane</keyword>
<comment type="subcellular location">
    <subcellularLocation>
        <location evidence="2">Endomembrane system</location>
    </subcellularLocation>
    <subcellularLocation>
        <location evidence="1">Membrane</location>
        <topology evidence="1">Single-pass membrane protein</topology>
    </subcellularLocation>
</comment>
<feature type="chain" id="PRO_5047202396" evidence="9">
    <location>
        <begin position="27"/>
        <end position="721"/>
    </location>
</feature>
<evidence type="ECO:0000256" key="9">
    <source>
        <dbReference type="SAM" id="SignalP"/>
    </source>
</evidence>
<reference evidence="10 11" key="1">
    <citation type="submission" date="2024-02" db="EMBL/GenBank/DDBJ databases">
        <authorList>
            <person name="Daric V."/>
            <person name="Darras S."/>
        </authorList>
    </citation>
    <scope>NUCLEOTIDE SEQUENCE [LARGE SCALE GENOMIC DNA]</scope>
</reference>
<dbReference type="SMART" id="SM00192">
    <property type="entry name" value="LDLa"/>
    <property type="match status" value="9"/>
</dbReference>
<dbReference type="PANTHER" id="PTHR24270">
    <property type="entry name" value="LOW-DENSITY LIPOPROTEIN RECEPTOR-RELATED"/>
    <property type="match status" value="1"/>
</dbReference>
<evidence type="ECO:0000313" key="10">
    <source>
        <dbReference type="EMBL" id="CAK8681887.1"/>
    </source>
</evidence>
<dbReference type="InterPro" id="IPR050685">
    <property type="entry name" value="LDLR"/>
</dbReference>
<evidence type="ECO:0000256" key="8">
    <source>
        <dbReference type="PROSITE-ProRule" id="PRU00124"/>
    </source>
</evidence>
<evidence type="ECO:0000256" key="7">
    <source>
        <dbReference type="ARBA" id="ARBA00023157"/>
    </source>
</evidence>
<dbReference type="SUPFAM" id="SSF57424">
    <property type="entry name" value="LDL receptor-like module"/>
    <property type="match status" value="5"/>
</dbReference>
<feature type="signal peptide" evidence="9">
    <location>
        <begin position="1"/>
        <end position="26"/>
    </location>
</feature>
<feature type="disulfide bond" evidence="8">
    <location>
        <begin position="107"/>
        <end position="125"/>
    </location>
</feature>
<accession>A0ABP0FQF5</accession>
<feature type="disulfide bond" evidence="8">
    <location>
        <begin position="100"/>
        <end position="112"/>
    </location>
</feature>
<dbReference type="CDD" id="cd00112">
    <property type="entry name" value="LDLa"/>
    <property type="match status" value="3"/>
</dbReference>
<name>A0ABP0FQF5_CLALP</name>
<dbReference type="PROSITE" id="PS50068">
    <property type="entry name" value="LDLRA_2"/>
    <property type="match status" value="5"/>
</dbReference>
<comment type="caution">
    <text evidence="8">Lacks conserved residue(s) required for the propagation of feature annotation.</text>
</comment>
<keyword evidence="11" id="KW-1185">Reference proteome</keyword>
<comment type="caution">
    <text evidence="10">The sequence shown here is derived from an EMBL/GenBank/DDBJ whole genome shotgun (WGS) entry which is preliminary data.</text>
</comment>
<dbReference type="EMBL" id="CAWYQH010000090">
    <property type="protein sequence ID" value="CAK8681887.1"/>
    <property type="molecule type" value="Genomic_DNA"/>
</dbReference>
<dbReference type="PROSITE" id="PS01209">
    <property type="entry name" value="LDLRA_1"/>
    <property type="match status" value="1"/>
</dbReference>
<proteinExistence type="predicted"/>
<gene>
    <name evidence="10" type="ORF">CVLEPA_LOCUS12121</name>
</gene>
<evidence type="ECO:0000256" key="1">
    <source>
        <dbReference type="ARBA" id="ARBA00004167"/>
    </source>
</evidence>